<dbReference type="Pfam" id="PF06985">
    <property type="entry name" value="HET"/>
    <property type="match status" value="1"/>
</dbReference>
<keyword evidence="3" id="KW-1185">Reference proteome</keyword>
<feature type="domain" description="Heterokaryon incompatibility" evidence="1">
    <location>
        <begin position="44"/>
        <end position="133"/>
    </location>
</feature>
<evidence type="ECO:0000313" key="2">
    <source>
        <dbReference type="EMBL" id="KAK6953291.1"/>
    </source>
</evidence>
<dbReference type="PANTHER" id="PTHR24148:SF73">
    <property type="entry name" value="HET DOMAIN PROTEIN (AFU_ORTHOLOGUE AFUA_8G01020)"/>
    <property type="match status" value="1"/>
</dbReference>
<reference evidence="2 3" key="1">
    <citation type="journal article" date="2024" name="Front Chem Biol">
        <title>Unveiling the potential of Daldinia eschscholtzii MFLUCC 19-0629 through bioactivity and bioinformatics studies for enhanced sustainable agriculture production.</title>
        <authorList>
            <person name="Brooks S."/>
            <person name="Weaver J.A."/>
            <person name="Klomchit A."/>
            <person name="Alharthi S.A."/>
            <person name="Onlamun T."/>
            <person name="Nurani R."/>
            <person name="Vong T.K."/>
            <person name="Alberti F."/>
            <person name="Greco C."/>
        </authorList>
    </citation>
    <scope>NUCLEOTIDE SEQUENCE [LARGE SCALE GENOMIC DNA]</scope>
    <source>
        <strain evidence="2">MFLUCC 19-0629</strain>
    </source>
</reference>
<dbReference type="PANTHER" id="PTHR24148">
    <property type="entry name" value="ANKYRIN REPEAT DOMAIN-CONTAINING PROTEIN 39 HOMOLOG-RELATED"/>
    <property type="match status" value="1"/>
</dbReference>
<accession>A0AAX6MM80</accession>
<gene>
    <name evidence="2" type="ORF">Daesc_005592</name>
</gene>
<dbReference type="EMBL" id="JBANMG010000005">
    <property type="protein sequence ID" value="KAK6953291.1"/>
    <property type="molecule type" value="Genomic_DNA"/>
</dbReference>
<evidence type="ECO:0000313" key="3">
    <source>
        <dbReference type="Proteomes" id="UP001369815"/>
    </source>
</evidence>
<protein>
    <recommendedName>
        <fullName evidence="1">Heterokaryon incompatibility domain-containing protein</fullName>
    </recommendedName>
</protein>
<dbReference type="InterPro" id="IPR052895">
    <property type="entry name" value="HetReg/Transcr_Mod"/>
</dbReference>
<proteinExistence type="predicted"/>
<evidence type="ECO:0000259" key="1">
    <source>
        <dbReference type="Pfam" id="PF06985"/>
    </source>
</evidence>
<dbReference type="Proteomes" id="UP001369815">
    <property type="component" value="Unassembled WGS sequence"/>
</dbReference>
<dbReference type="InterPro" id="IPR010730">
    <property type="entry name" value="HET"/>
</dbReference>
<organism evidence="2 3">
    <name type="scientific">Daldinia eschscholtzii</name>
    <dbReference type="NCBI Taxonomy" id="292717"/>
    <lineage>
        <taxon>Eukaryota</taxon>
        <taxon>Fungi</taxon>
        <taxon>Dikarya</taxon>
        <taxon>Ascomycota</taxon>
        <taxon>Pezizomycotina</taxon>
        <taxon>Sordariomycetes</taxon>
        <taxon>Xylariomycetidae</taxon>
        <taxon>Xylariales</taxon>
        <taxon>Hypoxylaceae</taxon>
        <taxon>Daldinia</taxon>
    </lineage>
</organism>
<comment type="caution">
    <text evidence="2">The sequence shown here is derived from an EMBL/GenBank/DDBJ whole genome shotgun (WGS) entry which is preliminary data.</text>
</comment>
<name>A0AAX6MM80_9PEZI</name>
<sequence>MTSSFKYESLSRGSIRVLLLKPELKDGRPQLSIKTYERRNVPEYVSISYCWGQQSESEFVYLDDQPFPVRPNLFQLLLHLRHHCREYPEWRYFWVDAICIYQSNAQEKTEQVSQMENTYRNASMIAAWLGVPVGFEDTERIGRDHTSRLSSPAFVDEIIDSELMRSLESSEATDPRDRVFALIGLMEGKERKLLGTIFPDYTMSHEKAMLITMAYLKQVYTPRPFKWVVKPQQVWNNRIFRLDLETWQALWLETEGYETPHDLTNYTNFWNTKSVGRLLKIGQAKETFREQKLEVKDQRAKWFEARVEAL</sequence>
<dbReference type="AlphaFoldDB" id="A0AAX6MM80"/>